<gene>
    <name evidence="2" type="ORF">Tci_907611</name>
</gene>
<organism evidence="2">
    <name type="scientific">Tanacetum cinerariifolium</name>
    <name type="common">Dalmatian daisy</name>
    <name type="synonym">Chrysanthemum cinerariifolium</name>
    <dbReference type="NCBI Taxonomy" id="118510"/>
    <lineage>
        <taxon>Eukaryota</taxon>
        <taxon>Viridiplantae</taxon>
        <taxon>Streptophyta</taxon>
        <taxon>Embryophyta</taxon>
        <taxon>Tracheophyta</taxon>
        <taxon>Spermatophyta</taxon>
        <taxon>Magnoliopsida</taxon>
        <taxon>eudicotyledons</taxon>
        <taxon>Gunneridae</taxon>
        <taxon>Pentapetalae</taxon>
        <taxon>asterids</taxon>
        <taxon>campanulids</taxon>
        <taxon>Asterales</taxon>
        <taxon>Asteraceae</taxon>
        <taxon>Asteroideae</taxon>
        <taxon>Anthemideae</taxon>
        <taxon>Anthemidinae</taxon>
        <taxon>Tanacetum</taxon>
    </lineage>
</organism>
<sequence>MEEQLNTQEKEGRSTQHKRKEIHEKAGTSYSVEGRDGW</sequence>
<protein>
    <submittedName>
        <fullName evidence="2">Uncharacterized protein</fullName>
    </submittedName>
</protein>
<name>A0A699VJ73_TANCI</name>
<feature type="region of interest" description="Disordered" evidence="1">
    <location>
        <begin position="1"/>
        <end position="38"/>
    </location>
</feature>
<evidence type="ECO:0000313" key="2">
    <source>
        <dbReference type="EMBL" id="GFD35642.1"/>
    </source>
</evidence>
<dbReference type="AlphaFoldDB" id="A0A699VJ73"/>
<reference evidence="2" key="1">
    <citation type="journal article" date="2019" name="Sci. Rep.">
        <title>Draft genome of Tanacetum cinerariifolium, the natural source of mosquito coil.</title>
        <authorList>
            <person name="Yamashiro T."/>
            <person name="Shiraishi A."/>
            <person name="Satake H."/>
            <person name="Nakayama K."/>
        </authorList>
    </citation>
    <scope>NUCLEOTIDE SEQUENCE</scope>
</reference>
<dbReference type="EMBL" id="BKCJ011461296">
    <property type="protein sequence ID" value="GFD35642.1"/>
    <property type="molecule type" value="Genomic_DNA"/>
</dbReference>
<comment type="caution">
    <text evidence="2">The sequence shown here is derived from an EMBL/GenBank/DDBJ whole genome shotgun (WGS) entry which is preliminary data.</text>
</comment>
<evidence type="ECO:0000256" key="1">
    <source>
        <dbReference type="SAM" id="MobiDB-lite"/>
    </source>
</evidence>
<feature type="non-terminal residue" evidence="2">
    <location>
        <position position="38"/>
    </location>
</feature>
<proteinExistence type="predicted"/>
<accession>A0A699VJ73</accession>